<keyword evidence="4" id="KW-0808">Transferase</keyword>
<dbReference type="SUPFAM" id="SSF53383">
    <property type="entry name" value="PLP-dependent transferases"/>
    <property type="match status" value="1"/>
</dbReference>
<dbReference type="InterPro" id="IPR000653">
    <property type="entry name" value="DegT/StrS_aminotransferase"/>
</dbReference>
<dbReference type="InterPro" id="IPR015424">
    <property type="entry name" value="PyrdxlP-dep_Trfase"/>
</dbReference>
<reference evidence="4 5" key="1">
    <citation type="submission" date="2020-03" db="EMBL/GenBank/DDBJ databases">
        <authorList>
            <person name="Kim M.K."/>
        </authorList>
    </citation>
    <scope>NUCLEOTIDE SEQUENCE [LARGE SCALE GENOMIC DNA]</scope>
    <source>
        <strain evidence="4 5">BT328</strain>
    </source>
</reference>
<evidence type="ECO:0000313" key="5">
    <source>
        <dbReference type="Proteomes" id="UP000501802"/>
    </source>
</evidence>
<proteinExistence type="inferred from homology"/>
<dbReference type="InterPro" id="IPR015421">
    <property type="entry name" value="PyrdxlP-dep_Trfase_major"/>
</dbReference>
<dbReference type="Pfam" id="PF01041">
    <property type="entry name" value="DegT_DnrJ_EryC1"/>
    <property type="match status" value="1"/>
</dbReference>
<organism evidence="4 5">
    <name type="scientific">Spirosoma aureum</name>
    <dbReference type="NCBI Taxonomy" id="2692134"/>
    <lineage>
        <taxon>Bacteria</taxon>
        <taxon>Pseudomonadati</taxon>
        <taxon>Bacteroidota</taxon>
        <taxon>Cytophagia</taxon>
        <taxon>Cytophagales</taxon>
        <taxon>Cytophagaceae</taxon>
        <taxon>Spirosoma</taxon>
    </lineage>
</organism>
<keyword evidence="2 3" id="KW-0663">Pyridoxal phosphate</keyword>
<comment type="similarity">
    <text evidence="3">Belongs to the DegT/DnrJ/EryC1 family.</text>
</comment>
<keyword evidence="4" id="KW-0032">Aminotransferase</keyword>
<gene>
    <name evidence="4" type="ORF">G8759_15335</name>
</gene>
<name>A0A6G9AZR6_9BACT</name>
<accession>A0A6G9AZR6</accession>
<evidence type="ECO:0000313" key="4">
    <source>
        <dbReference type="EMBL" id="QIP17829.1"/>
    </source>
</evidence>
<dbReference type="AlphaFoldDB" id="A0A6G9AZR6"/>
<dbReference type="Gene3D" id="3.40.640.10">
    <property type="entry name" value="Type I PLP-dependent aspartate aminotransferase-like (Major domain)"/>
    <property type="match status" value="1"/>
</dbReference>
<dbReference type="Gene3D" id="3.90.1150.10">
    <property type="entry name" value="Aspartate Aminotransferase, domain 1"/>
    <property type="match status" value="1"/>
</dbReference>
<dbReference type="Proteomes" id="UP000501802">
    <property type="component" value="Chromosome"/>
</dbReference>
<feature type="active site" description="Proton acceptor" evidence="1">
    <location>
        <position position="187"/>
    </location>
</feature>
<evidence type="ECO:0000256" key="1">
    <source>
        <dbReference type="PIRSR" id="PIRSR000390-1"/>
    </source>
</evidence>
<evidence type="ECO:0000256" key="2">
    <source>
        <dbReference type="PIRSR" id="PIRSR000390-2"/>
    </source>
</evidence>
<evidence type="ECO:0000256" key="3">
    <source>
        <dbReference type="RuleBase" id="RU004508"/>
    </source>
</evidence>
<dbReference type="InterPro" id="IPR015422">
    <property type="entry name" value="PyrdxlP-dep_Trfase_small"/>
</dbReference>
<dbReference type="PANTHER" id="PTHR30244:SF42">
    <property type="entry name" value="UDP-2-ACETAMIDO-2-DEOXY-3-OXO-D-GLUCURONATE AMINOTRANSFERASE"/>
    <property type="match status" value="1"/>
</dbReference>
<protein>
    <submittedName>
        <fullName evidence="4">DegT/DnrJ/EryC1/StrS family aminotransferase</fullName>
    </submittedName>
</protein>
<dbReference type="GO" id="GO:0030170">
    <property type="term" value="F:pyridoxal phosphate binding"/>
    <property type="evidence" value="ECO:0007669"/>
    <property type="project" value="TreeGrafter"/>
</dbReference>
<dbReference type="PIRSF" id="PIRSF000390">
    <property type="entry name" value="PLP_StrS"/>
    <property type="match status" value="1"/>
</dbReference>
<feature type="modified residue" description="N6-(pyridoxal phosphate)lysine" evidence="2">
    <location>
        <position position="187"/>
    </location>
</feature>
<dbReference type="KEGG" id="spib:G8759_15335"/>
<dbReference type="GO" id="GO:0008483">
    <property type="term" value="F:transaminase activity"/>
    <property type="evidence" value="ECO:0007669"/>
    <property type="project" value="UniProtKB-KW"/>
</dbReference>
<dbReference type="EMBL" id="CP050063">
    <property type="protein sequence ID" value="QIP17829.1"/>
    <property type="molecule type" value="Genomic_DNA"/>
</dbReference>
<keyword evidence="5" id="KW-1185">Reference proteome</keyword>
<dbReference type="CDD" id="cd00616">
    <property type="entry name" value="AHBA_syn"/>
    <property type="match status" value="1"/>
</dbReference>
<sequence length="370" mass="41030">MVDLKNQYLKIKPVIDAAIQECIDTSSFIKGPQLGRFEKRFANYLNVKHVIACANGTDALQIAMMALDLQPDDEVIVPAFTYVATAEVIALLRLKPVMVDVDPQTFTISPAAIEEAITEKTKLVVPVHLFGQCADMERIETICTARNLFIVEDAAQAVGASYTFSNGHKYSAGAMGTLGTTSFFPSKNLGCFGDGGAIYTANDGLAEKVKMIANHGQIRKYEHEIIGVNSRLDSIQAAVLNEKLNYLTEYTQARQQVALAYDKAFENIEAIEVPYRMPGSDHVFHQYTLKVPASERDNLRIYLSQKKIPSMVYYPKPLHSQKAYQTIGRVVGDLSVTDELCNRVISLPIHTELSDEQVSYISEAIVDFFS</sequence>
<dbReference type="GO" id="GO:0000271">
    <property type="term" value="P:polysaccharide biosynthetic process"/>
    <property type="evidence" value="ECO:0007669"/>
    <property type="project" value="TreeGrafter"/>
</dbReference>
<dbReference type="PANTHER" id="PTHR30244">
    <property type="entry name" value="TRANSAMINASE"/>
    <property type="match status" value="1"/>
</dbReference>